<reference evidence="2 3" key="1">
    <citation type="submission" date="2018-06" db="EMBL/GenBank/DDBJ databases">
        <title>Genomic Encyclopedia of Type Strains, Phase IV (KMG-IV): sequencing the most valuable type-strain genomes for metagenomic binning, comparative biology and taxonomic classification.</title>
        <authorList>
            <person name="Goeker M."/>
        </authorList>
    </citation>
    <scope>NUCLEOTIDE SEQUENCE [LARGE SCALE GENOMIC DNA]</scope>
    <source>
        <strain evidence="2 3">DSM 27453</strain>
    </source>
</reference>
<comment type="caution">
    <text evidence="2">The sequence shown here is derived from an EMBL/GenBank/DDBJ whole genome shotgun (WGS) entry which is preliminary data.</text>
</comment>
<dbReference type="Pfam" id="PF13561">
    <property type="entry name" value="adh_short_C2"/>
    <property type="match status" value="1"/>
</dbReference>
<dbReference type="PROSITE" id="PS00061">
    <property type="entry name" value="ADH_SHORT"/>
    <property type="match status" value="1"/>
</dbReference>
<evidence type="ECO:0000313" key="2">
    <source>
        <dbReference type="EMBL" id="RBP11703.1"/>
    </source>
</evidence>
<dbReference type="Gene3D" id="3.40.50.720">
    <property type="entry name" value="NAD(P)-binding Rossmann-like Domain"/>
    <property type="match status" value="1"/>
</dbReference>
<dbReference type="Proteomes" id="UP000253201">
    <property type="component" value="Unassembled WGS sequence"/>
</dbReference>
<dbReference type="RefSeq" id="WP_113857950.1">
    <property type="nucleotide sequence ID" value="NZ_QNRL01000004.1"/>
</dbReference>
<comment type="similarity">
    <text evidence="1">Belongs to the short-chain dehydrogenases/reductases (SDR) family.</text>
</comment>
<dbReference type="InterPro" id="IPR036291">
    <property type="entry name" value="NAD(P)-bd_dom_sf"/>
</dbReference>
<dbReference type="PRINTS" id="PR00080">
    <property type="entry name" value="SDRFAMILY"/>
</dbReference>
<evidence type="ECO:0000313" key="3">
    <source>
        <dbReference type="Proteomes" id="UP000253201"/>
    </source>
</evidence>
<dbReference type="SUPFAM" id="SSF51735">
    <property type="entry name" value="NAD(P)-binding Rossmann-fold domains"/>
    <property type="match status" value="1"/>
</dbReference>
<accession>A0ABX9FXP7</accession>
<dbReference type="PANTHER" id="PTHR42760:SF50">
    <property type="entry name" value="SHORT-CHAIN DEHYDROGENASE-RELATED"/>
    <property type="match status" value="1"/>
</dbReference>
<dbReference type="PANTHER" id="PTHR42760">
    <property type="entry name" value="SHORT-CHAIN DEHYDROGENASES/REDUCTASES FAMILY MEMBER"/>
    <property type="match status" value="1"/>
</dbReference>
<dbReference type="InterPro" id="IPR002347">
    <property type="entry name" value="SDR_fam"/>
</dbReference>
<gene>
    <name evidence="2" type="ORF">DFQ50_104231</name>
</gene>
<dbReference type="EMBL" id="QNRL01000004">
    <property type="protein sequence ID" value="RBP11703.1"/>
    <property type="molecule type" value="Genomic_DNA"/>
</dbReference>
<dbReference type="PRINTS" id="PR00081">
    <property type="entry name" value="GDHRDH"/>
</dbReference>
<keyword evidence="3" id="KW-1185">Reference proteome</keyword>
<sequence length="247" mass="26030">MTQSLAGKKALVIGGSRGIGEAIVRRLSDEGATVAFTWVSSGERVQQQVENYRQQEKAVQAFQADSGDAAQLTEAVNQAAQALGGLDILVYNAGVLRMGDIESFSLEDFDLSYNVNVRGPFVAVKAALPHFQPGGRIITIGSIVSSAGRGPGSTVYGVTKAAVARMVRGLAWDLSERNITVNDVQPGPVATDMNPLDGEHAEYLINANPMKRFGKPHEIANLVAWLAGPESSYVNGACMAVDGGLTA</sequence>
<organism evidence="2 3">
    <name type="scientific">Pseudocitrobacter faecalis</name>
    <dbReference type="NCBI Taxonomy" id="1398493"/>
    <lineage>
        <taxon>Bacteria</taxon>
        <taxon>Pseudomonadati</taxon>
        <taxon>Pseudomonadota</taxon>
        <taxon>Gammaproteobacteria</taxon>
        <taxon>Enterobacterales</taxon>
        <taxon>Enterobacteriaceae</taxon>
        <taxon>Pseudocitrobacter</taxon>
    </lineage>
</organism>
<proteinExistence type="inferred from homology"/>
<dbReference type="InterPro" id="IPR020904">
    <property type="entry name" value="Sc_DH/Rdtase_CS"/>
</dbReference>
<name>A0ABX9FXP7_9ENTR</name>
<protein>
    <submittedName>
        <fullName evidence="2">3-oxoacyl-[acyl-carrier protein] reductase</fullName>
    </submittedName>
</protein>
<dbReference type="CDD" id="cd05233">
    <property type="entry name" value="SDR_c"/>
    <property type="match status" value="1"/>
</dbReference>
<evidence type="ECO:0000256" key="1">
    <source>
        <dbReference type="ARBA" id="ARBA00006484"/>
    </source>
</evidence>